<sequence length="155" mass="17423">MFYLPAPGITADCVNNSPAAFLKDQSSRCSQHVALDGDCSSLRALRMDTYTNIQLFAVSSRFLPLMLLIMLTSCRENAQSSSLTCYQINLTMETASLTCKKASWLKEALLHIYNTHSFCKFPSFIWVQLLCVSFTVEYVLQSSPLRNILLYSGLK</sequence>
<protein>
    <submittedName>
        <fullName evidence="1">Uncharacterized protein</fullName>
    </submittedName>
</protein>
<keyword evidence="2" id="KW-1185">Reference proteome</keyword>
<name>A0ABV0X304_9TELE</name>
<organism evidence="1 2">
    <name type="scientific">Xenotaenia resolanae</name>
    <dbReference type="NCBI Taxonomy" id="208358"/>
    <lineage>
        <taxon>Eukaryota</taxon>
        <taxon>Metazoa</taxon>
        <taxon>Chordata</taxon>
        <taxon>Craniata</taxon>
        <taxon>Vertebrata</taxon>
        <taxon>Euteleostomi</taxon>
        <taxon>Actinopterygii</taxon>
        <taxon>Neopterygii</taxon>
        <taxon>Teleostei</taxon>
        <taxon>Neoteleostei</taxon>
        <taxon>Acanthomorphata</taxon>
        <taxon>Ovalentaria</taxon>
        <taxon>Atherinomorphae</taxon>
        <taxon>Cyprinodontiformes</taxon>
        <taxon>Goodeidae</taxon>
        <taxon>Xenotaenia</taxon>
    </lineage>
</organism>
<evidence type="ECO:0000313" key="1">
    <source>
        <dbReference type="EMBL" id="MEQ2276273.1"/>
    </source>
</evidence>
<comment type="caution">
    <text evidence="1">The sequence shown here is derived from an EMBL/GenBank/DDBJ whole genome shotgun (WGS) entry which is preliminary data.</text>
</comment>
<dbReference type="EMBL" id="JAHRIM010085711">
    <property type="protein sequence ID" value="MEQ2276273.1"/>
    <property type="molecule type" value="Genomic_DNA"/>
</dbReference>
<evidence type="ECO:0000313" key="2">
    <source>
        <dbReference type="Proteomes" id="UP001444071"/>
    </source>
</evidence>
<gene>
    <name evidence="1" type="ORF">XENORESO_016850</name>
</gene>
<dbReference type="Proteomes" id="UP001444071">
    <property type="component" value="Unassembled WGS sequence"/>
</dbReference>
<accession>A0ABV0X304</accession>
<reference evidence="1 2" key="1">
    <citation type="submission" date="2021-06" db="EMBL/GenBank/DDBJ databases">
        <authorList>
            <person name="Palmer J.M."/>
        </authorList>
    </citation>
    <scope>NUCLEOTIDE SEQUENCE [LARGE SCALE GENOMIC DNA]</scope>
    <source>
        <strain evidence="1 2">XR_2019</strain>
        <tissue evidence="1">Muscle</tissue>
    </source>
</reference>
<proteinExistence type="predicted"/>